<dbReference type="RefSeq" id="WP_179487090.1">
    <property type="nucleotide sequence ID" value="NZ_JACCCW010000001.1"/>
</dbReference>
<keyword evidence="3" id="KW-1185">Reference proteome</keyword>
<sequence>MSGLNTAAPATTVNRTHRVVRERARTLQANRSRMRGLMLPLLLSSALMIMLFSAFWVMLDQYEIVASETPEHTHHFFLLLLWFLPVSVAMLAMVWYRRARNQSDAEAAR</sequence>
<feature type="transmembrane region" description="Helical" evidence="1">
    <location>
        <begin position="76"/>
        <end position="96"/>
    </location>
</feature>
<protein>
    <submittedName>
        <fullName evidence="2">Cytochrome bd-type quinol oxidase subunit 2</fullName>
    </submittedName>
</protein>
<evidence type="ECO:0000313" key="3">
    <source>
        <dbReference type="Proteomes" id="UP000589520"/>
    </source>
</evidence>
<gene>
    <name evidence="2" type="ORF">HDF17_000305</name>
</gene>
<name>A0A7Y9PF45_9BACT</name>
<evidence type="ECO:0000256" key="1">
    <source>
        <dbReference type="SAM" id="Phobius"/>
    </source>
</evidence>
<dbReference type="AlphaFoldDB" id="A0A7Y9PF45"/>
<keyword evidence="1" id="KW-0472">Membrane</keyword>
<evidence type="ECO:0000313" key="2">
    <source>
        <dbReference type="EMBL" id="NYF78018.1"/>
    </source>
</evidence>
<accession>A0A7Y9PF45</accession>
<keyword evidence="1" id="KW-1133">Transmembrane helix</keyword>
<dbReference type="Proteomes" id="UP000589520">
    <property type="component" value="Unassembled WGS sequence"/>
</dbReference>
<keyword evidence="1" id="KW-0812">Transmembrane</keyword>
<organism evidence="2 3">
    <name type="scientific">Granulicella arctica</name>
    <dbReference type="NCBI Taxonomy" id="940613"/>
    <lineage>
        <taxon>Bacteria</taxon>
        <taxon>Pseudomonadati</taxon>
        <taxon>Acidobacteriota</taxon>
        <taxon>Terriglobia</taxon>
        <taxon>Terriglobales</taxon>
        <taxon>Acidobacteriaceae</taxon>
        <taxon>Granulicella</taxon>
    </lineage>
</organism>
<dbReference type="EMBL" id="JACCCW010000001">
    <property type="protein sequence ID" value="NYF78018.1"/>
    <property type="molecule type" value="Genomic_DNA"/>
</dbReference>
<feature type="transmembrane region" description="Helical" evidence="1">
    <location>
        <begin position="37"/>
        <end position="56"/>
    </location>
</feature>
<proteinExistence type="predicted"/>
<reference evidence="2 3" key="1">
    <citation type="submission" date="2020-07" db="EMBL/GenBank/DDBJ databases">
        <title>Genomic Encyclopedia of Type Strains, Phase IV (KMG-V): Genome sequencing to study the core and pangenomes of soil and plant-associated prokaryotes.</title>
        <authorList>
            <person name="Whitman W."/>
        </authorList>
    </citation>
    <scope>NUCLEOTIDE SEQUENCE [LARGE SCALE GENOMIC DNA]</scope>
    <source>
        <strain evidence="2 3">X4EP2</strain>
    </source>
</reference>
<comment type="caution">
    <text evidence="2">The sequence shown here is derived from an EMBL/GenBank/DDBJ whole genome shotgun (WGS) entry which is preliminary data.</text>
</comment>